<dbReference type="Proteomes" id="UP001164746">
    <property type="component" value="Chromosome 8"/>
</dbReference>
<feature type="chain" id="PRO_5045701186" evidence="1">
    <location>
        <begin position="20"/>
        <end position="146"/>
    </location>
</feature>
<accession>A0ABY7ER73</accession>
<name>A0ABY7ER73_MYAAR</name>
<evidence type="ECO:0000313" key="3">
    <source>
        <dbReference type="Proteomes" id="UP001164746"/>
    </source>
</evidence>
<sequence>MKTGFIVWLLAVTLSTTESVSDGFCVLSEKTDGQSNKMTRFLLKQSTQNEVTDDALISVSELTEEPCINNSTVEYRLEPSDLLVLKFEGTFQQLNLTSTAANVNVKYNRNAILENLLVYGTSCFRYLVLLSSERLSFLLPIERELA</sequence>
<feature type="signal peptide" evidence="1">
    <location>
        <begin position="1"/>
        <end position="19"/>
    </location>
</feature>
<reference evidence="2" key="1">
    <citation type="submission" date="2022-11" db="EMBL/GenBank/DDBJ databases">
        <title>Centuries of genome instability and evolution in soft-shell clam transmissible cancer (bioRxiv).</title>
        <authorList>
            <person name="Hart S.F.M."/>
            <person name="Yonemitsu M.A."/>
            <person name="Giersch R.M."/>
            <person name="Beal B.F."/>
            <person name="Arriagada G."/>
            <person name="Davis B.W."/>
            <person name="Ostrander E.A."/>
            <person name="Goff S.P."/>
            <person name="Metzger M.J."/>
        </authorList>
    </citation>
    <scope>NUCLEOTIDE SEQUENCE</scope>
    <source>
        <strain evidence="2">MELC-2E11</strain>
        <tissue evidence="2">Siphon/mantle</tissue>
    </source>
</reference>
<evidence type="ECO:0000313" key="2">
    <source>
        <dbReference type="EMBL" id="WAR11457.1"/>
    </source>
</evidence>
<gene>
    <name evidence="2" type="ORF">MAR_025637</name>
</gene>
<protein>
    <submittedName>
        <fullName evidence="2">Uncharacterized protein</fullName>
    </submittedName>
</protein>
<dbReference type="EMBL" id="CP111019">
    <property type="protein sequence ID" value="WAR11457.1"/>
    <property type="molecule type" value="Genomic_DNA"/>
</dbReference>
<keyword evidence="1" id="KW-0732">Signal</keyword>
<evidence type="ECO:0000256" key="1">
    <source>
        <dbReference type="SAM" id="SignalP"/>
    </source>
</evidence>
<proteinExistence type="predicted"/>
<organism evidence="2 3">
    <name type="scientific">Mya arenaria</name>
    <name type="common">Soft-shell clam</name>
    <dbReference type="NCBI Taxonomy" id="6604"/>
    <lineage>
        <taxon>Eukaryota</taxon>
        <taxon>Metazoa</taxon>
        <taxon>Spiralia</taxon>
        <taxon>Lophotrochozoa</taxon>
        <taxon>Mollusca</taxon>
        <taxon>Bivalvia</taxon>
        <taxon>Autobranchia</taxon>
        <taxon>Heteroconchia</taxon>
        <taxon>Euheterodonta</taxon>
        <taxon>Imparidentia</taxon>
        <taxon>Neoheterodontei</taxon>
        <taxon>Myida</taxon>
        <taxon>Myoidea</taxon>
        <taxon>Myidae</taxon>
        <taxon>Mya</taxon>
    </lineage>
</organism>
<keyword evidence="3" id="KW-1185">Reference proteome</keyword>